<protein>
    <submittedName>
        <fullName evidence="7">TetR family transcriptional regulator</fullName>
    </submittedName>
    <submittedName>
        <fullName evidence="6">TetR/AcrR family transcriptional regulator</fullName>
    </submittedName>
</protein>
<dbReference type="GO" id="GO:0003700">
    <property type="term" value="F:DNA-binding transcription factor activity"/>
    <property type="evidence" value="ECO:0007669"/>
    <property type="project" value="TreeGrafter"/>
</dbReference>
<dbReference type="PANTHER" id="PTHR30055:SF234">
    <property type="entry name" value="HTH-TYPE TRANSCRIPTIONAL REGULATOR BETI"/>
    <property type="match status" value="1"/>
</dbReference>
<dbReference type="PANTHER" id="PTHR30055">
    <property type="entry name" value="HTH-TYPE TRANSCRIPTIONAL REGULATOR RUTR"/>
    <property type="match status" value="1"/>
</dbReference>
<feature type="DNA-binding region" description="H-T-H motif" evidence="4">
    <location>
        <begin position="36"/>
        <end position="55"/>
    </location>
</feature>
<dbReference type="EMBL" id="CP025334">
    <property type="protein sequence ID" value="AZT96981.1"/>
    <property type="molecule type" value="Genomic_DNA"/>
</dbReference>
<evidence type="ECO:0000256" key="2">
    <source>
        <dbReference type="ARBA" id="ARBA00023125"/>
    </source>
</evidence>
<evidence type="ECO:0000313" key="8">
    <source>
        <dbReference type="Proteomes" id="UP000218377"/>
    </source>
</evidence>
<sequence length="201" mass="21489">MPRTTEQNEALRSATRSAVETAAVRVFAHRGFAATNVRQIAAEAGVSTGSIYRHYASKEELFDELIEQASRGLVAVTTLLSTEGDPLSMIRSFTEVYVADLAANNGAAEFYMVINQGFTTDTPEGTAARLAATQGALWRAFALIIGRGQAAGQITAGDPTRMAAHYFAMLAGMTTMHVALREGSAEPDVDLILRMFTGGPR</sequence>
<reference evidence="6 9" key="3">
    <citation type="submission" date="2019-01" db="EMBL/GenBank/DDBJ databases">
        <title>Comparative genomic analysis of Brevibacterium aurantiacum sheds light on its evolution and its adaptation to smear-ripened cheeses.</title>
        <authorList>
            <person name="Moineau S."/>
        </authorList>
    </citation>
    <scope>NUCLEOTIDE SEQUENCE [LARGE SCALE GENOMIC DNA]</scope>
    <source>
        <strain evidence="6 9">SMQ-1420</strain>
    </source>
</reference>
<dbReference type="PRINTS" id="PR00455">
    <property type="entry name" value="HTHTETR"/>
</dbReference>
<dbReference type="GO" id="GO:0000976">
    <property type="term" value="F:transcription cis-regulatory region binding"/>
    <property type="evidence" value="ECO:0007669"/>
    <property type="project" value="TreeGrafter"/>
</dbReference>
<evidence type="ECO:0000256" key="1">
    <source>
        <dbReference type="ARBA" id="ARBA00023015"/>
    </source>
</evidence>
<dbReference type="SUPFAM" id="SSF48498">
    <property type="entry name" value="Tetracyclin repressor-like, C-terminal domain"/>
    <property type="match status" value="1"/>
</dbReference>
<proteinExistence type="predicted"/>
<dbReference type="Gene3D" id="1.10.10.60">
    <property type="entry name" value="Homeodomain-like"/>
    <property type="match status" value="1"/>
</dbReference>
<dbReference type="AlphaFoldDB" id="A0A2A3X615"/>
<evidence type="ECO:0000256" key="3">
    <source>
        <dbReference type="ARBA" id="ARBA00023163"/>
    </source>
</evidence>
<dbReference type="InterPro" id="IPR050109">
    <property type="entry name" value="HTH-type_TetR-like_transc_reg"/>
</dbReference>
<keyword evidence="3" id="KW-0804">Transcription</keyword>
<evidence type="ECO:0000313" key="6">
    <source>
        <dbReference type="EMBL" id="AZT96981.1"/>
    </source>
</evidence>
<keyword evidence="2 4" id="KW-0238">DNA-binding</keyword>
<evidence type="ECO:0000256" key="4">
    <source>
        <dbReference type="PROSITE-ProRule" id="PRU00335"/>
    </source>
</evidence>
<feature type="domain" description="HTH tetR-type" evidence="5">
    <location>
        <begin position="13"/>
        <end position="73"/>
    </location>
</feature>
<dbReference type="InterPro" id="IPR036271">
    <property type="entry name" value="Tet_transcr_reg_TetR-rel_C_sf"/>
</dbReference>
<dbReference type="SUPFAM" id="SSF46689">
    <property type="entry name" value="Homeodomain-like"/>
    <property type="match status" value="1"/>
</dbReference>
<evidence type="ECO:0000313" key="9">
    <source>
        <dbReference type="Proteomes" id="UP000282731"/>
    </source>
</evidence>
<evidence type="ECO:0000259" key="5">
    <source>
        <dbReference type="PROSITE" id="PS50977"/>
    </source>
</evidence>
<evidence type="ECO:0000313" key="7">
    <source>
        <dbReference type="EMBL" id="PCC19634.1"/>
    </source>
</evidence>
<dbReference type="Proteomes" id="UP000282731">
    <property type="component" value="Chromosome"/>
</dbReference>
<dbReference type="EMBL" id="NRGX01000001">
    <property type="protein sequence ID" value="PCC19634.1"/>
    <property type="molecule type" value="Genomic_DNA"/>
</dbReference>
<name>A0A2A3X615_BREAU</name>
<dbReference type="InterPro" id="IPR009057">
    <property type="entry name" value="Homeodomain-like_sf"/>
</dbReference>
<dbReference type="Proteomes" id="UP000218377">
    <property type="component" value="Unassembled WGS sequence"/>
</dbReference>
<dbReference type="RefSeq" id="WP_096158601.1">
    <property type="nucleotide sequence ID" value="NZ_CP025334.1"/>
</dbReference>
<dbReference type="InterPro" id="IPR001647">
    <property type="entry name" value="HTH_TetR"/>
</dbReference>
<dbReference type="PROSITE" id="PS50977">
    <property type="entry name" value="HTH_TETR_2"/>
    <property type="match status" value="1"/>
</dbReference>
<organism evidence="7 8">
    <name type="scientific">Brevibacterium aurantiacum</name>
    <dbReference type="NCBI Taxonomy" id="273384"/>
    <lineage>
        <taxon>Bacteria</taxon>
        <taxon>Bacillati</taxon>
        <taxon>Actinomycetota</taxon>
        <taxon>Actinomycetes</taxon>
        <taxon>Micrococcales</taxon>
        <taxon>Brevibacteriaceae</taxon>
        <taxon>Brevibacterium</taxon>
    </lineage>
</organism>
<keyword evidence="1" id="KW-0805">Transcription regulation</keyword>
<dbReference type="Pfam" id="PF00440">
    <property type="entry name" value="TetR_N"/>
    <property type="match status" value="1"/>
</dbReference>
<accession>A0A2A3X615</accession>
<reference evidence="6 9" key="2">
    <citation type="submission" date="2017-12" db="EMBL/GenBank/DDBJ databases">
        <authorList>
            <person name="Levesque S."/>
        </authorList>
    </citation>
    <scope>NUCLEOTIDE SEQUENCE [LARGE SCALE GENOMIC DNA]</scope>
    <source>
        <strain evidence="6 9">SMQ-1420</strain>
    </source>
</reference>
<dbReference type="Gene3D" id="1.10.357.10">
    <property type="entry name" value="Tetracycline Repressor, domain 2"/>
    <property type="match status" value="1"/>
</dbReference>
<gene>
    <name evidence="7" type="ORF">CIK79_15845</name>
    <name evidence="6" type="ORF">CXR27_08170</name>
</gene>
<reference evidence="7 8" key="1">
    <citation type="journal article" date="2017" name="Elife">
        <title>Extensive horizontal gene transfer in cheese-associated bacteria.</title>
        <authorList>
            <person name="Bonham K.S."/>
            <person name="Wolfe B.E."/>
            <person name="Dutton R.J."/>
        </authorList>
    </citation>
    <scope>NUCLEOTIDE SEQUENCE [LARGE SCALE GENOMIC DNA]</scope>
    <source>
        <strain evidence="7 8">JB5</strain>
    </source>
</reference>